<dbReference type="GO" id="GO:0032133">
    <property type="term" value="C:chromosome passenger complex"/>
    <property type="evidence" value="ECO:0000318"/>
    <property type="project" value="GO_Central"/>
</dbReference>
<dbReference type="GO" id="GO:0005634">
    <property type="term" value="C:nucleus"/>
    <property type="evidence" value="ECO:0007669"/>
    <property type="project" value="UniProtKB-SubCell"/>
</dbReference>
<protein>
    <recommendedName>
        <fullName evidence="11">Borealin C-terminal domain-containing protein</fullName>
    </recommendedName>
</protein>
<organism evidence="12 13">
    <name type="scientific">Gorilla gorilla gorilla</name>
    <name type="common">Western lowland gorilla</name>
    <dbReference type="NCBI Taxonomy" id="9595"/>
    <lineage>
        <taxon>Eukaryota</taxon>
        <taxon>Metazoa</taxon>
        <taxon>Chordata</taxon>
        <taxon>Craniata</taxon>
        <taxon>Vertebrata</taxon>
        <taxon>Euteleostomi</taxon>
        <taxon>Mammalia</taxon>
        <taxon>Eutheria</taxon>
        <taxon>Euarchontoglires</taxon>
        <taxon>Primates</taxon>
        <taxon>Haplorrhini</taxon>
        <taxon>Catarrhini</taxon>
        <taxon>Hominidae</taxon>
        <taxon>Gorilla</taxon>
    </lineage>
</organism>
<name>A0A2I2ZS59_GORGO</name>
<evidence type="ECO:0000256" key="5">
    <source>
        <dbReference type="ARBA" id="ARBA00022618"/>
    </source>
</evidence>
<proteinExistence type="inferred from homology"/>
<dbReference type="OMA" id="NWLGYLA"/>
<dbReference type="EMBL" id="CABD030051494">
    <property type="status" value="NOT_ANNOTATED_CDS"/>
    <property type="molecule type" value="Genomic_DNA"/>
</dbReference>
<evidence type="ECO:0000256" key="4">
    <source>
        <dbReference type="ARBA" id="ARBA00022454"/>
    </source>
</evidence>
<keyword evidence="9" id="KW-0137">Centromere</keyword>
<dbReference type="Proteomes" id="UP000001519">
    <property type="component" value="Chromosome 7"/>
</dbReference>
<evidence type="ECO:0000256" key="2">
    <source>
        <dbReference type="ARBA" id="ARBA00004584"/>
    </source>
</evidence>
<dbReference type="PANTHER" id="PTHR16040:SF6">
    <property type="entry name" value="BOREALIN"/>
    <property type="match status" value="1"/>
</dbReference>
<comment type="subcellular location">
    <subcellularLocation>
        <location evidence="2">Chromosome</location>
        <location evidence="2">Centromere</location>
    </subcellularLocation>
    <subcellularLocation>
        <location evidence="1">Nucleus</location>
    </subcellularLocation>
</comment>
<dbReference type="Pfam" id="PF10512">
    <property type="entry name" value="Borealin"/>
    <property type="match status" value="1"/>
</dbReference>
<dbReference type="GO" id="GO:0051233">
    <property type="term" value="C:spindle midzone"/>
    <property type="evidence" value="ECO:0000318"/>
    <property type="project" value="GO_Central"/>
</dbReference>
<evidence type="ECO:0000256" key="6">
    <source>
        <dbReference type="ARBA" id="ARBA00022776"/>
    </source>
</evidence>
<keyword evidence="8" id="KW-0131">Cell cycle</keyword>
<sequence>MAPRKGSSWVAKTNSLGRWKLPIESVRQNLFKEVDNLYNIQILWLPKALRKDECLNYFSFGGNKQGLEEAATADLDITEISKLTAEAVIQVDEMIVEENEEEENKRRDLQTARVKRTQSVQGKGRRERSSCANTVTQTVVKPTPGLIPRFDLRVFMIPGLCTPATGERIYNISGNGSPLAHSKEIFLTVPAGGKECIDLQRLSIALGNIKKLSNHLAQICSSTHTHK</sequence>
<evidence type="ECO:0000313" key="13">
    <source>
        <dbReference type="Proteomes" id="UP000001519"/>
    </source>
</evidence>
<dbReference type="InterPro" id="IPR046466">
    <property type="entry name" value="Borealin_C"/>
</dbReference>
<keyword evidence="5" id="KW-0132">Cell division</keyword>
<reference evidence="12 13" key="1">
    <citation type="submission" date="2011-05" db="EMBL/GenBank/DDBJ databases">
        <title>Insights into the evolution of the great apes provided by the gorilla genome.</title>
        <authorList>
            <person name="Scally A."/>
        </authorList>
    </citation>
    <scope>NUCLEOTIDE SEQUENCE [LARGE SCALE GENOMIC DNA]</scope>
</reference>
<dbReference type="GO" id="GO:0000070">
    <property type="term" value="P:mitotic sister chromatid segregation"/>
    <property type="evidence" value="ECO:0000318"/>
    <property type="project" value="GO_Central"/>
</dbReference>
<dbReference type="PANTHER" id="PTHR16040">
    <property type="entry name" value="AUSTRALIN, ISOFORM A-RELATED"/>
    <property type="match status" value="1"/>
</dbReference>
<evidence type="ECO:0000256" key="1">
    <source>
        <dbReference type="ARBA" id="ARBA00004123"/>
    </source>
</evidence>
<keyword evidence="6" id="KW-0498">Mitosis</keyword>
<keyword evidence="13" id="KW-1185">Reference proteome</keyword>
<reference evidence="12 13" key="2">
    <citation type="journal article" date="2012" name="Nature">
        <title>Insights into hominid evolution from the gorilla genome sequence.</title>
        <authorList>
            <person name="Scally A."/>
            <person name="Dutheil J.Y."/>
            <person name="Hillier L.W."/>
            <person name="Jordan G.E."/>
            <person name="Goodhead I."/>
            <person name="Herrero J."/>
            <person name="Hobolth A."/>
            <person name="Lappalainen T."/>
            <person name="Mailund T."/>
            <person name="Marques-Bonet T."/>
            <person name="McCarthy S."/>
            <person name="Montgomery S.H."/>
            <person name="Schwalie P.C."/>
            <person name="Tang Y.A."/>
            <person name="Ward M.C."/>
            <person name="Xue Y."/>
            <person name="Yngvadottir B."/>
            <person name="Alkan C."/>
            <person name="Andersen L.N."/>
            <person name="Ayub Q."/>
            <person name="Ball E.V."/>
            <person name="Beal K."/>
            <person name="Bradley B.J."/>
            <person name="Chen Y."/>
            <person name="Clee C.M."/>
            <person name="Fitzgerald S."/>
            <person name="Graves T.A."/>
            <person name="Gu Y."/>
            <person name="Heath P."/>
            <person name="Heger A."/>
            <person name="Karakoc E."/>
            <person name="Kolb-Kokocinski A."/>
            <person name="Laird G.K."/>
            <person name="Lunter G."/>
            <person name="Meader S."/>
            <person name="Mort M."/>
            <person name="Mullikin J.C."/>
            <person name="Munch K."/>
            <person name="O'Connor T.D."/>
            <person name="Phillips A.D."/>
            <person name="Prado-Martinez J."/>
            <person name="Rogers A.S."/>
            <person name="Sajjadian S."/>
            <person name="Schmidt D."/>
            <person name="Shaw K."/>
            <person name="Simpson J.T."/>
            <person name="Stenson P.D."/>
            <person name="Turner D.J."/>
            <person name="Vigilant L."/>
            <person name="Vilella A.J."/>
            <person name="Whitener W."/>
            <person name="Zhu B."/>
            <person name="Cooper D.N."/>
            <person name="de Jong P."/>
            <person name="Dermitzakis E.T."/>
            <person name="Eichler E.E."/>
            <person name="Flicek P."/>
            <person name="Goldman N."/>
            <person name="Mundy N.I."/>
            <person name="Ning Z."/>
            <person name="Odom D.T."/>
            <person name="Ponting C.P."/>
            <person name="Quail M.A."/>
            <person name="Ryder O.A."/>
            <person name="Searle S.M."/>
            <person name="Warren W.C."/>
            <person name="Wilson R.K."/>
            <person name="Schierup M.H."/>
            <person name="Rogers J."/>
            <person name="Tyler-Smith C."/>
            <person name="Durbin R."/>
        </authorList>
    </citation>
    <scope>NUCLEOTIDE SEQUENCE [LARGE SCALE GENOMIC DNA]</scope>
</reference>
<dbReference type="AlphaFoldDB" id="A0A2I2ZS59"/>
<evidence type="ECO:0000259" key="11">
    <source>
        <dbReference type="Pfam" id="PF10512"/>
    </source>
</evidence>
<keyword evidence="7" id="KW-0539">Nucleus</keyword>
<comment type="similarity">
    <text evidence="3">Belongs to the borealin family.</text>
</comment>
<dbReference type="Gene3D" id="6.10.250.1900">
    <property type="match status" value="1"/>
</dbReference>
<dbReference type="GO" id="GO:0000775">
    <property type="term" value="C:chromosome, centromeric region"/>
    <property type="evidence" value="ECO:0000318"/>
    <property type="project" value="GO_Central"/>
</dbReference>
<evidence type="ECO:0000256" key="3">
    <source>
        <dbReference type="ARBA" id="ARBA00009914"/>
    </source>
</evidence>
<dbReference type="GeneTree" id="ENSGT00390000011115"/>
<dbReference type="Ensembl" id="ENSGGOT00000059629.1">
    <property type="protein sequence ID" value="ENSGGOP00000049876.1"/>
    <property type="gene ID" value="ENSGGOG00000042038.1"/>
</dbReference>
<reference evidence="12" key="3">
    <citation type="submission" date="2025-05" db="UniProtKB">
        <authorList>
            <consortium name="Ensembl"/>
        </authorList>
    </citation>
    <scope>IDENTIFICATION</scope>
</reference>
<feature type="domain" description="Borealin C-terminal" evidence="11">
    <location>
        <begin position="126"/>
        <end position="221"/>
    </location>
</feature>
<evidence type="ECO:0000256" key="10">
    <source>
        <dbReference type="SAM" id="MobiDB-lite"/>
    </source>
</evidence>
<keyword evidence="4" id="KW-0158">Chromosome</keyword>
<accession>A0A2I2ZS59</accession>
<dbReference type="STRING" id="9593.ENSGGOP00000048713"/>
<evidence type="ECO:0000256" key="9">
    <source>
        <dbReference type="ARBA" id="ARBA00023328"/>
    </source>
</evidence>
<evidence type="ECO:0000256" key="7">
    <source>
        <dbReference type="ARBA" id="ARBA00023242"/>
    </source>
</evidence>
<dbReference type="Gene3D" id="6.10.140.560">
    <property type="match status" value="1"/>
</dbReference>
<evidence type="ECO:0000256" key="8">
    <source>
        <dbReference type="ARBA" id="ARBA00023306"/>
    </source>
</evidence>
<feature type="region of interest" description="Disordered" evidence="10">
    <location>
        <begin position="100"/>
        <end position="128"/>
    </location>
</feature>
<evidence type="ECO:0000313" key="12">
    <source>
        <dbReference type="Ensembl" id="ENSGGOP00000049876.1"/>
    </source>
</evidence>
<dbReference type="GO" id="GO:0051301">
    <property type="term" value="P:cell division"/>
    <property type="evidence" value="ECO:0007669"/>
    <property type="project" value="UniProtKB-KW"/>
</dbReference>
<dbReference type="InterPro" id="IPR018867">
    <property type="entry name" value="Cell_div_borealin"/>
</dbReference>
<dbReference type="EMBL" id="CABD030051897">
    <property type="status" value="NOT_ANNOTATED_CDS"/>
    <property type="molecule type" value="Genomic_DNA"/>
</dbReference>
<dbReference type="Ensembl" id="ENSGGOT00000052325.1">
    <property type="protein sequence ID" value="ENSGGOP00000048713.1"/>
    <property type="gene ID" value="ENSGGOG00000038545.1"/>
</dbReference>